<comment type="caution">
    <text evidence="9">The sequence shown here is derived from an EMBL/GenBank/DDBJ whole genome shotgun (WGS) entry which is preliminary data.</text>
</comment>
<evidence type="ECO:0000313" key="10">
    <source>
        <dbReference type="Proteomes" id="UP000176786"/>
    </source>
</evidence>
<feature type="domain" description="Translation elongation factor EFTs/EF1B dimerisation" evidence="8">
    <location>
        <begin position="96"/>
        <end position="198"/>
    </location>
</feature>
<name>A0A1F5P7T7_9BACT</name>
<evidence type="ECO:0000313" key="9">
    <source>
        <dbReference type="EMBL" id="OGE86007.1"/>
    </source>
</evidence>
<dbReference type="InterPro" id="IPR009060">
    <property type="entry name" value="UBA-like_sf"/>
</dbReference>
<dbReference type="InterPro" id="IPR018101">
    <property type="entry name" value="Transl_elong_Ts_CS"/>
</dbReference>
<evidence type="ECO:0000256" key="2">
    <source>
        <dbReference type="ARBA" id="ARBA00016956"/>
    </source>
</evidence>
<dbReference type="Gene3D" id="1.10.286.20">
    <property type="match status" value="1"/>
</dbReference>
<gene>
    <name evidence="5" type="primary">tsf</name>
    <name evidence="9" type="ORF">A3J48_03130</name>
</gene>
<reference evidence="9 10" key="1">
    <citation type="journal article" date="2016" name="Nat. Commun.">
        <title>Thousands of microbial genomes shed light on interconnected biogeochemical processes in an aquifer system.</title>
        <authorList>
            <person name="Anantharaman K."/>
            <person name="Brown C.T."/>
            <person name="Hug L.A."/>
            <person name="Sharon I."/>
            <person name="Castelle C.J."/>
            <person name="Probst A.J."/>
            <person name="Thomas B.C."/>
            <person name="Singh A."/>
            <person name="Wilkins M.J."/>
            <person name="Karaoz U."/>
            <person name="Brodie E.L."/>
            <person name="Williams K.H."/>
            <person name="Hubbard S.S."/>
            <person name="Banfield J.F."/>
        </authorList>
    </citation>
    <scope>NUCLEOTIDE SEQUENCE [LARGE SCALE GENOMIC DNA]</scope>
</reference>
<keyword evidence="5" id="KW-0963">Cytoplasm</keyword>
<dbReference type="PROSITE" id="PS01126">
    <property type="entry name" value="EF_TS_1"/>
    <property type="match status" value="1"/>
</dbReference>
<accession>A0A1F5P7T7</accession>
<dbReference type="NCBIfam" id="TIGR00116">
    <property type="entry name" value="tsf"/>
    <property type="match status" value="1"/>
</dbReference>
<evidence type="ECO:0000256" key="1">
    <source>
        <dbReference type="ARBA" id="ARBA00005532"/>
    </source>
</evidence>
<proteinExistence type="inferred from homology"/>
<dbReference type="SUPFAM" id="SSF54713">
    <property type="entry name" value="Elongation factor Ts (EF-Ts), dimerisation domain"/>
    <property type="match status" value="1"/>
</dbReference>
<dbReference type="InterPro" id="IPR001816">
    <property type="entry name" value="Transl_elong_EFTs/EF1B"/>
</dbReference>
<keyword evidence="3 5" id="KW-0251">Elongation factor</keyword>
<comment type="subcellular location">
    <subcellularLocation>
        <location evidence="5 7">Cytoplasm</location>
    </subcellularLocation>
</comment>
<dbReference type="SUPFAM" id="SSF46934">
    <property type="entry name" value="UBA-like"/>
    <property type="match status" value="1"/>
</dbReference>
<dbReference type="FunFam" id="1.10.286.20:FF:000001">
    <property type="entry name" value="Elongation factor Ts"/>
    <property type="match status" value="1"/>
</dbReference>
<dbReference type="InterPro" id="IPR036402">
    <property type="entry name" value="EF-Ts_dimer_sf"/>
</dbReference>
<dbReference type="Pfam" id="PF00889">
    <property type="entry name" value="EF_TS"/>
    <property type="match status" value="1"/>
</dbReference>
<evidence type="ECO:0000259" key="8">
    <source>
        <dbReference type="Pfam" id="PF00889"/>
    </source>
</evidence>
<keyword evidence="4 5" id="KW-0648">Protein biosynthesis</keyword>
<dbReference type="PROSITE" id="PS01127">
    <property type="entry name" value="EF_TS_2"/>
    <property type="match status" value="1"/>
</dbReference>
<protein>
    <recommendedName>
        <fullName evidence="2 5">Elongation factor Ts</fullName>
        <shortName evidence="5">EF-Ts</shortName>
    </recommendedName>
</protein>
<dbReference type="STRING" id="1817832.A3J48_03130"/>
<dbReference type="InterPro" id="IPR014039">
    <property type="entry name" value="Transl_elong_EFTs/EF1B_dimer"/>
</dbReference>
<evidence type="ECO:0000256" key="4">
    <source>
        <dbReference type="ARBA" id="ARBA00022917"/>
    </source>
</evidence>
<dbReference type="PANTHER" id="PTHR11741">
    <property type="entry name" value="ELONGATION FACTOR TS"/>
    <property type="match status" value="1"/>
</dbReference>
<feature type="region of interest" description="Involved in Mg(2+) ion dislocation from EF-Tu" evidence="5">
    <location>
        <begin position="83"/>
        <end position="86"/>
    </location>
</feature>
<evidence type="ECO:0000256" key="6">
    <source>
        <dbReference type="RuleBase" id="RU000642"/>
    </source>
</evidence>
<dbReference type="GO" id="GO:0003746">
    <property type="term" value="F:translation elongation factor activity"/>
    <property type="evidence" value="ECO:0007669"/>
    <property type="project" value="UniProtKB-UniRule"/>
</dbReference>
<dbReference type="Proteomes" id="UP000176786">
    <property type="component" value="Unassembled WGS sequence"/>
</dbReference>
<dbReference type="AlphaFoldDB" id="A0A1F5P7T7"/>
<evidence type="ECO:0000256" key="3">
    <source>
        <dbReference type="ARBA" id="ARBA00022768"/>
    </source>
</evidence>
<sequence>MSEINQLDLIKELREETGAGMMDVKSALAEAGGDPEKAVEILRKKGLSARAKKSERQAKEGLVSSYIHAGGRIGVLLEVNCETDFVARTDDFKNLVSDLAMHIAAAAPMYLNIDQVPADVLDKEKEIAAEQAHTAGKPENVLEKIVDGRIAKFYEEVVLMEQKFIKNPDQTINDLVGEYVGKLGENIQIRRFERYVLGA</sequence>
<dbReference type="Gene3D" id="3.30.479.20">
    <property type="entry name" value="Elongation factor Ts, dimerisation domain"/>
    <property type="match status" value="1"/>
</dbReference>
<dbReference type="PANTHER" id="PTHR11741:SF0">
    <property type="entry name" value="ELONGATION FACTOR TS, MITOCHONDRIAL"/>
    <property type="match status" value="1"/>
</dbReference>
<dbReference type="GO" id="GO:0005737">
    <property type="term" value="C:cytoplasm"/>
    <property type="evidence" value="ECO:0007669"/>
    <property type="project" value="UniProtKB-SubCell"/>
</dbReference>
<evidence type="ECO:0000256" key="7">
    <source>
        <dbReference type="RuleBase" id="RU000643"/>
    </source>
</evidence>
<dbReference type="CDD" id="cd14275">
    <property type="entry name" value="UBA_EF-Ts"/>
    <property type="match status" value="1"/>
</dbReference>
<dbReference type="HAMAP" id="MF_00050">
    <property type="entry name" value="EF_Ts"/>
    <property type="match status" value="1"/>
</dbReference>
<evidence type="ECO:0000256" key="5">
    <source>
        <dbReference type="HAMAP-Rule" id="MF_00050"/>
    </source>
</evidence>
<dbReference type="FunFam" id="1.10.8.10:FF:000001">
    <property type="entry name" value="Elongation factor Ts"/>
    <property type="match status" value="1"/>
</dbReference>
<organism evidence="9 10">
    <name type="scientific">Candidatus Doudnabacteria bacterium RIFCSPHIGHO2_02_FULL_46_11</name>
    <dbReference type="NCBI Taxonomy" id="1817832"/>
    <lineage>
        <taxon>Bacteria</taxon>
        <taxon>Candidatus Doudnaibacteriota</taxon>
    </lineage>
</organism>
<dbReference type="EMBL" id="MFES01000016">
    <property type="protein sequence ID" value="OGE86007.1"/>
    <property type="molecule type" value="Genomic_DNA"/>
</dbReference>
<dbReference type="Gene3D" id="1.10.8.10">
    <property type="entry name" value="DNA helicase RuvA subunit, C-terminal domain"/>
    <property type="match status" value="1"/>
</dbReference>
<comment type="similarity">
    <text evidence="1 5 6">Belongs to the EF-Ts family.</text>
</comment>
<comment type="function">
    <text evidence="5 6">Associates with the EF-Tu.GDP complex and induces the exchange of GDP to GTP. It remains bound to the aminoacyl-tRNA.EF-Tu.GTP complex up to the GTP hydrolysis stage on the ribosome.</text>
</comment>